<evidence type="ECO:0000313" key="2">
    <source>
        <dbReference type="EMBL" id="TGN10160.1"/>
    </source>
</evidence>
<organism evidence="2 3">
    <name type="scientific">Leptospira ilyithenensis</name>
    <dbReference type="NCBI Taxonomy" id="2484901"/>
    <lineage>
        <taxon>Bacteria</taxon>
        <taxon>Pseudomonadati</taxon>
        <taxon>Spirochaetota</taxon>
        <taxon>Spirochaetia</taxon>
        <taxon>Leptospirales</taxon>
        <taxon>Leptospiraceae</taxon>
        <taxon>Leptospira</taxon>
    </lineage>
</organism>
<dbReference type="RefSeq" id="WP_135764342.1">
    <property type="nucleotide sequence ID" value="NZ_RQHV01000048.1"/>
</dbReference>
<keyword evidence="1" id="KW-1133">Transmembrane helix</keyword>
<evidence type="ECO:0008006" key="4">
    <source>
        <dbReference type="Google" id="ProtNLM"/>
    </source>
</evidence>
<keyword evidence="1" id="KW-0472">Membrane</keyword>
<dbReference type="OrthoDB" id="342207at2"/>
<protein>
    <recommendedName>
        <fullName evidence="4">Alginate export domain-containing protein</fullName>
    </recommendedName>
</protein>
<reference evidence="2" key="1">
    <citation type="journal article" date="2019" name="PLoS Negl. Trop. Dis.">
        <title>Revisiting the worldwide diversity of Leptospira species in the environment.</title>
        <authorList>
            <person name="Vincent A.T."/>
            <person name="Schiettekatte O."/>
            <person name="Bourhy P."/>
            <person name="Veyrier F.J."/>
            <person name="Picardeau M."/>
        </authorList>
    </citation>
    <scope>NUCLEOTIDE SEQUENCE [LARGE SCALE GENOMIC DNA]</scope>
    <source>
        <strain evidence="2">201400974</strain>
    </source>
</reference>
<keyword evidence="1" id="KW-0812">Transmembrane</keyword>
<dbReference type="Proteomes" id="UP000298264">
    <property type="component" value="Unassembled WGS sequence"/>
</dbReference>
<sequence>MKSPQYLYFKIRFTFPIIIGASLFLLFSFSTKLFSESYSGYLWDDYKAQTDWGRVKVRSLTRLEESKSDREDGFGFYHKIFGAGVFRSQKGGENKDQAGKYLGAITGNPQFGFYYQSGNSFLSMTLAPRVIASESKLVEERRSSVWDAEGLVSMGTTVQNVRVSLEGGRGWQRLDGFGFLFNGMANYGQIQLAKNEIVSLSLISLRMKPEEESFNPKAWNYQRKEIWGGAIRSNDLLFWENLQFFGYVYREPKLVTSDNQLTPTSTFGAFLYTGLEFRSKNFWENTSVDLSVIRLTGSRKFKSYPWEESEQSTNSILAYSSLHGEFRKILMSLSGLYTKKDKKERSDSESNGYAAPLAEPRVMGGYSSFLLYESVSLTNDRVFYDIFDKSTPGFENKGIRIIGIQSGYQFYPFLRGDVFINRSYSEIGKGTEIILKTTSNLEQWLNGFISASVAYAKVEQNGENDREFFRIYLSSGFQF</sequence>
<dbReference type="EMBL" id="RQHV01000048">
    <property type="protein sequence ID" value="TGN10160.1"/>
    <property type="molecule type" value="Genomic_DNA"/>
</dbReference>
<proteinExistence type="predicted"/>
<comment type="caution">
    <text evidence="2">The sequence shown here is derived from an EMBL/GenBank/DDBJ whole genome shotgun (WGS) entry which is preliminary data.</text>
</comment>
<gene>
    <name evidence="2" type="ORF">EHS11_10370</name>
</gene>
<keyword evidence="3" id="KW-1185">Reference proteome</keyword>
<evidence type="ECO:0000256" key="1">
    <source>
        <dbReference type="SAM" id="Phobius"/>
    </source>
</evidence>
<name>A0A4V3JXC2_9LEPT</name>
<feature type="transmembrane region" description="Helical" evidence="1">
    <location>
        <begin position="7"/>
        <end position="29"/>
    </location>
</feature>
<evidence type="ECO:0000313" key="3">
    <source>
        <dbReference type="Proteomes" id="UP000298264"/>
    </source>
</evidence>
<dbReference type="AlphaFoldDB" id="A0A4V3JXC2"/>
<accession>A0A4V3JXC2</accession>